<dbReference type="InterPro" id="IPR007351">
    <property type="entry name" value="YjbR"/>
</dbReference>
<organism evidence="1 2">
    <name type="scientific">Treponema saccharophilum DSM 2985</name>
    <dbReference type="NCBI Taxonomy" id="907348"/>
    <lineage>
        <taxon>Bacteria</taxon>
        <taxon>Pseudomonadati</taxon>
        <taxon>Spirochaetota</taxon>
        <taxon>Spirochaetia</taxon>
        <taxon>Spirochaetales</taxon>
        <taxon>Treponemataceae</taxon>
        <taxon>Treponema</taxon>
    </lineage>
</organism>
<accession>H7EJD9</accession>
<reference evidence="1 2" key="1">
    <citation type="submission" date="2011-09" db="EMBL/GenBank/DDBJ databases">
        <title>The draft genome of Treponema saccharophilum DSM 2985.</title>
        <authorList>
            <consortium name="US DOE Joint Genome Institute (JGI-PGF)"/>
            <person name="Lucas S."/>
            <person name="Copeland A."/>
            <person name="Lapidus A."/>
            <person name="Glavina del Rio T."/>
            <person name="Dalin E."/>
            <person name="Tice H."/>
            <person name="Bruce D."/>
            <person name="Goodwin L."/>
            <person name="Pitluck S."/>
            <person name="Peters L."/>
            <person name="Kyrpides N."/>
            <person name="Mavromatis K."/>
            <person name="Ivanova N."/>
            <person name="Markowitz V."/>
            <person name="Cheng J.-F."/>
            <person name="Hugenholtz P."/>
            <person name="Woyke T."/>
            <person name="Wu D."/>
            <person name="Gronow S."/>
            <person name="Wellnitz S."/>
            <person name="Brambilla E."/>
            <person name="Klenk H.-P."/>
            <person name="Eisen J.A."/>
        </authorList>
    </citation>
    <scope>NUCLEOTIDE SEQUENCE [LARGE SCALE GENOMIC DNA]</scope>
    <source>
        <strain evidence="1 2">DSM 2985</strain>
    </source>
</reference>
<dbReference type="AlphaFoldDB" id="H7EJD9"/>
<dbReference type="InterPro" id="IPR038056">
    <property type="entry name" value="YjbR-like_sf"/>
</dbReference>
<gene>
    <name evidence="1" type="ORF">TresaDRAFT_1564</name>
</gene>
<dbReference type="InterPro" id="IPR058532">
    <property type="entry name" value="YjbR/MT2646/Rv2570-like"/>
</dbReference>
<evidence type="ECO:0000313" key="1">
    <source>
        <dbReference type="EMBL" id="EIC02300.1"/>
    </source>
</evidence>
<comment type="caution">
    <text evidence="1">The sequence shown here is derived from an EMBL/GenBank/DDBJ whole genome shotgun (WGS) entry which is preliminary data.</text>
</comment>
<dbReference type="OrthoDB" id="9789813at2"/>
<dbReference type="PANTHER" id="PTHR35145:SF1">
    <property type="entry name" value="CYTOPLASMIC PROTEIN"/>
    <property type="match status" value="1"/>
</dbReference>
<dbReference type="Pfam" id="PF04237">
    <property type="entry name" value="YjbR"/>
    <property type="match status" value="1"/>
</dbReference>
<dbReference type="PATRIC" id="fig|907348.3.peg.1025"/>
<dbReference type="EMBL" id="AGRW01000041">
    <property type="protein sequence ID" value="EIC02300.1"/>
    <property type="molecule type" value="Genomic_DNA"/>
</dbReference>
<name>H7EJD9_9SPIR</name>
<proteinExistence type="predicted"/>
<dbReference type="PANTHER" id="PTHR35145">
    <property type="entry name" value="CYTOPLASMIC PROTEIN-RELATED"/>
    <property type="match status" value="1"/>
</dbReference>
<dbReference type="Gene3D" id="3.90.1150.30">
    <property type="match status" value="1"/>
</dbReference>
<dbReference type="STRING" id="907348.TresaDRAFT_1564"/>
<evidence type="ECO:0000313" key="2">
    <source>
        <dbReference type="Proteomes" id="UP000003571"/>
    </source>
</evidence>
<sequence>MKYTMRGGEAKIREMEAIGFVRRDGLYVLRKNLPKSGFFAELAFLPGTDSLDVRVYEKTSGERYAIFDMPGASGPFVSAMRDEVRRIVDDVSGRCVGNADIREKYVSYVEEAFSCRADYPWENTPDYCVFRCGNRKWFALVMRITLRQLGLEGDGNVSVVNLKADAEKISAGLVDRKSVFPAYHMNKKYWITVLLSSATDFDFLCRLTERSYGLVSKR</sequence>
<evidence type="ECO:0008006" key="3">
    <source>
        <dbReference type="Google" id="ProtNLM"/>
    </source>
</evidence>
<protein>
    <recommendedName>
        <fullName evidence="3">MmcQ family protein</fullName>
    </recommendedName>
</protein>
<dbReference type="RefSeq" id="WP_002703437.1">
    <property type="nucleotide sequence ID" value="NZ_AGRW01000041.1"/>
</dbReference>
<dbReference type="Proteomes" id="UP000003571">
    <property type="component" value="Unassembled WGS sequence"/>
</dbReference>
<dbReference type="SUPFAM" id="SSF142906">
    <property type="entry name" value="YjbR-like"/>
    <property type="match status" value="1"/>
</dbReference>
<keyword evidence="2" id="KW-1185">Reference proteome</keyword>
<dbReference type="eggNOG" id="COG2315">
    <property type="taxonomic scope" value="Bacteria"/>
</dbReference>